<name>A0A915K4N7_ROMCU</name>
<dbReference type="AlphaFoldDB" id="A0A915K4N7"/>
<evidence type="ECO:0000313" key="2">
    <source>
        <dbReference type="Proteomes" id="UP000887565"/>
    </source>
</evidence>
<dbReference type="Proteomes" id="UP000887565">
    <property type="component" value="Unplaced"/>
</dbReference>
<protein>
    <submittedName>
        <fullName evidence="3">Uncharacterized protein</fullName>
    </submittedName>
</protein>
<sequence>MLDKRNVFHMSPKQKKQRNDNVGPGGVAYRMMISPDNLIQNSALTCIHVAQSLEIQDSFIARRFNINLKHLFQRFVSAQRLMAFIFVEMSLTTEAFDESRFRTANVRRNIQKLTILV</sequence>
<reference evidence="3" key="1">
    <citation type="submission" date="2022-11" db="UniProtKB">
        <authorList>
            <consortium name="WormBaseParasite"/>
        </authorList>
    </citation>
    <scope>IDENTIFICATION</scope>
</reference>
<evidence type="ECO:0000313" key="3">
    <source>
        <dbReference type="WBParaSite" id="nRc.2.0.1.t32815-RA"/>
    </source>
</evidence>
<feature type="region of interest" description="Disordered" evidence="1">
    <location>
        <begin position="1"/>
        <end position="24"/>
    </location>
</feature>
<accession>A0A915K4N7</accession>
<evidence type="ECO:0000256" key="1">
    <source>
        <dbReference type="SAM" id="MobiDB-lite"/>
    </source>
</evidence>
<dbReference type="WBParaSite" id="nRc.2.0.1.t32815-RA">
    <property type="protein sequence ID" value="nRc.2.0.1.t32815-RA"/>
    <property type="gene ID" value="nRc.2.0.1.g32815"/>
</dbReference>
<organism evidence="2 3">
    <name type="scientific">Romanomermis culicivorax</name>
    <name type="common">Nematode worm</name>
    <dbReference type="NCBI Taxonomy" id="13658"/>
    <lineage>
        <taxon>Eukaryota</taxon>
        <taxon>Metazoa</taxon>
        <taxon>Ecdysozoa</taxon>
        <taxon>Nematoda</taxon>
        <taxon>Enoplea</taxon>
        <taxon>Dorylaimia</taxon>
        <taxon>Mermithida</taxon>
        <taxon>Mermithoidea</taxon>
        <taxon>Mermithidae</taxon>
        <taxon>Romanomermis</taxon>
    </lineage>
</organism>
<proteinExistence type="predicted"/>
<keyword evidence="2" id="KW-1185">Reference proteome</keyword>